<sequence>MPHPDGVLLRAWGMEVRAACVEPVLPDGCRDLILRVDADGRPHWFVSPLADGVMRVSCVRGERYAGFRLHPATRIDERALLDAARRADDDDPATALRLLGEHARIDTRVAEALAALAEARGVAAACARLGVSERTLERLLRGRADARTPRFWHALARARRAARALDTTVPLAALAADHGYADQAHLSRELRRWFGRPPGRLRADPAFAAQIAEPGYA</sequence>
<gene>
    <name evidence="5" type="ORF">E6C76_17420</name>
</gene>
<evidence type="ECO:0000256" key="2">
    <source>
        <dbReference type="ARBA" id="ARBA00023125"/>
    </source>
</evidence>
<evidence type="ECO:0000259" key="4">
    <source>
        <dbReference type="PROSITE" id="PS01124"/>
    </source>
</evidence>
<keyword evidence="3" id="KW-0804">Transcription</keyword>
<accession>A0A4S4AU45</accession>
<reference evidence="5 6" key="1">
    <citation type="submission" date="2019-04" db="EMBL/GenBank/DDBJ databases">
        <title>Azoarcus nasutitermitis sp. nov. isolated from termite nest.</title>
        <authorList>
            <person name="Lin S.-Y."/>
            <person name="Hameed A."/>
            <person name="Hsu Y.-H."/>
            <person name="Young C.-C."/>
        </authorList>
    </citation>
    <scope>NUCLEOTIDE SEQUENCE [LARGE SCALE GENOMIC DNA]</scope>
    <source>
        <strain evidence="5 6">CC-YHH838</strain>
    </source>
</reference>
<dbReference type="RefSeq" id="WP_136349516.1">
    <property type="nucleotide sequence ID" value="NZ_SSOC01000006.1"/>
</dbReference>
<dbReference type="InterPro" id="IPR018060">
    <property type="entry name" value="HTH_AraC"/>
</dbReference>
<dbReference type="OrthoDB" id="9809338at2"/>
<dbReference type="SUPFAM" id="SSF46689">
    <property type="entry name" value="Homeodomain-like"/>
    <property type="match status" value="1"/>
</dbReference>
<dbReference type="GO" id="GO:0043565">
    <property type="term" value="F:sequence-specific DNA binding"/>
    <property type="evidence" value="ECO:0007669"/>
    <property type="project" value="InterPro"/>
</dbReference>
<dbReference type="InterPro" id="IPR009057">
    <property type="entry name" value="Homeodomain-like_sf"/>
</dbReference>
<feature type="domain" description="HTH araC/xylS-type" evidence="4">
    <location>
        <begin position="103"/>
        <end position="204"/>
    </location>
</feature>
<dbReference type="SMART" id="SM00342">
    <property type="entry name" value="HTH_ARAC"/>
    <property type="match status" value="1"/>
</dbReference>
<keyword evidence="2" id="KW-0238">DNA-binding</keyword>
<evidence type="ECO:0000313" key="6">
    <source>
        <dbReference type="Proteomes" id="UP000308430"/>
    </source>
</evidence>
<evidence type="ECO:0000313" key="5">
    <source>
        <dbReference type="EMBL" id="THF63036.1"/>
    </source>
</evidence>
<protein>
    <submittedName>
        <fullName evidence="5">AraC family transcriptional regulator</fullName>
    </submittedName>
</protein>
<keyword evidence="6" id="KW-1185">Reference proteome</keyword>
<dbReference type="InterPro" id="IPR050204">
    <property type="entry name" value="AraC_XylS_family_regulators"/>
</dbReference>
<proteinExistence type="predicted"/>
<dbReference type="Proteomes" id="UP000308430">
    <property type="component" value="Unassembled WGS sequence"/>
</dbReference>
<keyword evidence="1" id="KW-0805">Transcription regulation</keyword>
<organism evidence="5 6">
    <name type="scientific">Pseudothauera nasutitermitis</name>
    <dbReference type="NCBI Taxonomy" id="2565930"/>
    <lineage>
        <taxon>Bacteria</taxon>
        <taxon>Pseudomonadati</taxon>
        <taxon>Pseudomonadota</taxon>
        <taxon>Betaproteobacteria</taxon>
        <taxon>Rhodocyclales</taxon>
        <taxon>Zoogloeaceae</taxon>
        <taxon>Pseudothauera</taxon>
    </lineage>
</organism>
<evidence type="ECO:0000256" key="3">
    <source>
        <dbReference type="ARBA" id="ARBA00023163"/>
    </source>
</evidence>
<dbReference type="EMBL" id="SSOC01000006">
    <property type="protein sequence ID" value="THF63036.1"/>
    <property type="molecule type" value="Genomic_DNA"/>
</dbReference>
<evidence type="ECO:0000256" key="1">
    <source>
        <dbReference type="ARBA" id="ARBA00023015"/>
    </source>
</evidence>
<dbReference type="PANTHER" id="PTHR46796">
    <property type="entry name" value="HTH-TYPE TRANSCRIPTIONAL ACTIVATOR RHAS-RELATED"/>
    <property type="match status" value="1"/>
</dbReference>
<dbReference type="PROSITE" id="PS01124">
    <property type="entry name" value="HTH_ARAC_FAMILY_2"/>
    <property type="match status" value="1"/>
</dbReference>
<dbReference type="AlphaFoldDB" id="A0A4S4AU45"/>
<name>A0A4S4AU45_9RHOO</name>
<dbReference type="GO" id="GO:0003700">
    <property type="term" value="F:DNA-binding transcription factor activity"/>
    <property type="evidence" value="ECO:0007669"/>
    <property type="project" value="InterPro"/>
</dbReference>
<dbReference type="Pfam" id="PF12833">
    <property type="entry name" value="HTH_18"/>
    <property type="match status" value="1"/>
</dbReference>
<dbReference type="Gene3D" id="1.10.10.60">
    <property type="entry name" value="Homeodomain-like"/>
    <property type="match status" value="1"/>
</dbReference>
<comment type="caution">
    <text evidence="5">The sequence shown here is derived from an EMBL/GenBank/DDBJ whole genome shotgun (WGS) entry which is preliminary data.</text>
</comment>